<organism evidence="1 2">
    <name type="scientific">Paracoccus laeviglucosivorans</name>
    <dbReference type="NCBI Taxonomy" id="1197861"/>
    <lineage>
        <taxon>Bacteria</taxon>
        <taxon>Pseudomonadati</taxon>
        <taxon>Pseudomonadota</taxon>
        <taxon>Alphaproteobacteria</taxon>
        <taxon>Rhodobacterales</taxon>
        <taxon>Paracoccaceae</taxon>
        <taxon>Paracoccus</taxon>
    </lineage>
</organism>
<dbReference type="Proteomes" id="UP000319014">
    <property type="component" value="Unassembled WGS sequence"/>
</dbReference>
<name>A0A521ET01_9RHOB</name>
<protein>
    <submittedName>
        <fullName evidence="1">Uncharacterized protein</fullName>
    </submittedName>
</protein>
<dbReference type="EMBL" id="FXTK01000015">
    <property type="protein sequence ID" value="SMO87049.1"/>
    <property type="molecule type" value="Genomic_DNA"/>
</dbReference>
<proteinExistence type="predicted"/>
<evidence type="ECO:0000313" key="2">
    <source>
        <dbReference type="Proteomes" id="UP000319014"/>
    </source>
</evidence>
<accession>A0A521ET01</accession>
<sequence>MTSRPSKSEVKQAMFDERQKLKGTADIFDDSSAVETALSTGTRPGSQSWERLYDALGR</sequence>
<evidence type="ECO:0000313" key="1">
    <source>
        <dbReference type="EMBL" id="SMO87049.1"/>
    </source>
</evidence>
<gene>
    <name evidence="1" type="ORF">SAMN06265221_11558</name>
</gene>
<reference evidence="1 2" key="1">
    <citation type="submission" date="2017-05" db="EMBL/GenBank/DDBJ databases">
        <authorList>
            <person name="Varghese N."/>
            <person name="Submissions S."/>
        </authorList>
    </citation>
    <scope>NUCLEOTIDE SEQUENCE [LARGE SCALE GENOMIC DNA]</scope>
    <source>
        <strain evidence="1 2">DSM 100094</strain>
    </source>
</reference>
<dbReference type="AlphaFoldDB" id="A0A521ET01"/>
<dbReference type="RefSeq" id="WP_185958706.1">
    <property type="nucleotide sequence ID" value="NZ_FXTK01000015.1"/>
</dbReference>
<keyword evidence="2" id="KW-1185">Reference proteome</keyword>